<protein>
    <submittedName>
        <fullName evidence="2">Uncharacterized protein</fullName>
    </submittedName>
</protein>
<organism evidence="2 3">
    <name type="scientific">Trichonephila clavipes</name>
    <name type="common">Golden silk orbweaver</name>
    <name type="synonym">Nephila clavipes</name>
    <dbReference type="NCBI Taxonomy" id="2585209"/>
    <lineage>
        <taxon>Eukaryota</taxon>
        <taxon>Metazoa</taxon>
        <taxon>Ecdysozoa</taxon>
        <taxon>Arthropoda</taxon>
        <taxon>Chelicerata</taxon>
        <taxon>Arachnida</taxon>
        <taxon>Araneae</taxon>
        <taxon>Araneomorphae</taxon>
        <taxon>Entelegynae</taxon>
        <taxon>Araneoidea</taxon>
        <taxon>Nephilidae</taxon>
        <taxon>Trichonephila</taxon>
    </lineage>
</organism>
<reference evidence="2" key="1">
    <citation type="submission" date="2020-08" db="EMBL/GenBank/DDBJ databases">
        <title>Multicomponent nature underlies the extraordinary mechanical properties of spider dragline silk.</title>
        <authorList>
            <person name="Kono N."/>
            <person name="Nakamura H."/>
            <person name="Mori M."/>
            <person name="Yoshida Y."/>
            <person name="Ohtoshi R."/>
            <person name="Malay A.D."/>
            <person name="Moran D.A.P."/>
            <person name="Tomita M."/>
            <person name="Numata K."/>
            <person name="Arakawa K."/>
        </authorList>
    </citation>
    <scope>NUCLEOTIDE SEQUENCE</scope>
</reference>
<dbReference type="Proteomes" id="UP000887159">
    <property type="component" value="Unassembled WGS sequence"/>
</dbReference>
<dbReference type="AlphaFoldDB" id="A0A8X6RCZ7"/>
<comment type="caution">
    <text evidence="2">The sequence shown here is derived from an EMBL/GenBank/DDBJ whole genome shotgun (WGS) entry which is preliminary data.</text>
</comment>
<name>A0A8X6RCZ7_TRICX</name>
<proteinExistence type="predicted"/>
<evidence type="ECO:0000256" key="1">
    <source>
        <dbReference type="SAM" id="MobiDB-lite"/>
    </source>
</evidence>
<dbReference type="EMBL" id="BMAU01021147">
    <property type="protein sequence ID" value="GFX92375.1"/>
    <property type="molecule type" value="Genomic_DNA"/>
</dbReference>
<keyword evidence="3" id="KW-1185">Reference proteome</keyword>
<evidence type="ECO:0000313" key="2">
    <source>
        <dbReference type="EMBL" id="GFX92375.1"/>
    </source>
</evidence>
<gene>
    <name evidence="2" type="ORF">TNCV_1706511</name>
</gene>
<evidence type="ECO:0000313" key="3">
    <source>
        <dbReference type="Proteomes" id="UP000887159"/>
    </source>
</evidence>
<feature type="region of interest" description="Disordered" evidence="1">
    <location>
        <begin position="1"/>
        <end position="30"/>
    </location>
</feature>
<accession>A0A8X6RCZ7</accession>
<sequence length="114" mass="13486">MNDSKRQQCARQLDPPYQQEIAATSTEKRSNDTQAYWRCITVAVIGWKNNLSFRKSNRKNNFLLQERGMQRRLFLPVVSKKEQKLKPLMTGLNRYSFRLSRLRHARRSCGLLGR</sequence>